<accession>A0A4R7VHR8</accession>
<evidence type="ECO:0000256" key="2">
    <source>
        <dbReference type="ARBA" id="ARBA00023315"/>
    </source>
</evidence>
<dbReference type="Proteomes" id="UP000294927">
    <property type="component" value="Unassembled WGS sequence"/>
</dbReference>
<dbReference type="RefSeq" id="WP_208297696.1">
    <property type="nucleotide sequence ID" value="NZ_SOCP01000008.1"/>
</dbReference>
<dbReference type="CDD" id="cd04301">
    <property type="entry name" value="NAT_SF"/>
    <property type="match status" value="1"/>
</dbReference>
<dbReference type="Pfam" id="PF00583">
    <property type="entry name" value="Acetyltransf_1"/>
    <property type="match status" value="1"/>
</dbReference>
<name>A0A4R7VHR8_9PSEU</name>
<dbReference type="PROSITE" id="PS51186">
    <property type="entry name" value="GNAT"/>
    <property type="match status" value="1"/>
</dbReference>
<protein>
    <submittedName>
        <fullName evidence="4">Acetyltransferase (GNAT) family protein</fullName>
    </submittedName>
</protein>
<dbReference type="Gene3D" id="3.40.630.30">
    <property type="match status" value="1"/>
</dbReference>
<feature type="domain" description="N-acetyltransferase" evidence="3">
    <location>
        <begin position="3"/>
        <end position="154"/>
    </location>
</feature>
<comment type="caution">
    <text evidence="4">The sequence shown here is derived from an EMBL/GenBank/DDBJ whole genome shotgun (WGS) entry which is preliminary data.</text>
</comment>
<evidence type="ECO:0000259" key="3">
    <source>
        <dbReference type="PROSITE" id="PS51186"/>
    </source>
</evidence>
<dbReference type="InterPro" id="IPR000182">
    <property type="entry name" value="GNAT_dom"/>
</dbReference>
<sequence>MTVHIGPLTPEHAGEALTLQRAAYVTEAQFYDAPNLPPLTETLTELRAELTNGVLAFGAWLGTRLAGCVRGRVDGDRMEVARFAVAPDLQGKGIGTALLATAEDAAPREVRTFWLVTGASSEASQRLYRRAGFAIVGDGTDSAGVALVLLEKVRS</sequence>
<dbReference type="AlphaFoldDB" id="A0A4R7VHR8"/>
<reference evidence="4 5" key="1">
    <citation type="submission" date="2019-03" db="EMBL/GenBank/DDBJ databases">
        <title>Genomic Encyclopedia of Archaeal and Bacterial Type Strains, Phase II (KMG-II): from individual species to whole genera.</title>
        <authorList>
            <person name="Goeker M."/>
        </authorList>
    </citation>
    <scope>NUCLEOTIDE SEQUENCE [LARGE SCALE GENOMIC DNA]</scope>
    <source>
        <strain evidence="4 5">DSM 45499</strain>
    </source>
</reference>
<keyword evidence="5" id="KW-1185">Reference proteome</keyword>
<keyword evidence="1 4" id="KW-0808">Transferase</keyword>
<dbReference type="PANTHER" id="PTHR43877">
    <property type="entry name" value="AMINOALKYLPHOSPHONATE N-ACETYLTRANSFERASE-RELATED-RELATED"/>
    <property type="match status" value="1"/>
</dbReference>
<evidence type="ECO:0000256" key="1">
    <source>
        <dbReference type="ARBA" id="ARBA00022679"/>
    </source>
</evidence>
<evidence type="ECO:0000313" key="5">
    <source>
        <dbReference type="Proteomes" id="UP000294927"/>
    </source>
</evidence>
<gene>
    <name evidence="4" type="ORF">CLV71_108265</name>
</gene>
<dbReference type="EMBL" id="SOCP01000008">
    <property type="protein sequence ID" value="TDV48904.1"/>
    <property type="molecule type" value="Genomic_DNA"/>
</dbReference>
<dbReference type="SUPFAM" id="SSF55729">
    <property type="entry name" value="Acyl-CoA N-acyltransferases (Nat)"/>
    <property type="match status" value="1"/>
</dbReference>
<dbReference type="InterPro" id="IPR016181">
    <property type="entry name" value="Acyl_CoA_acyltransferase"/>
</dbReference>
<organism evidence="4 5">
    <name type="scientific">Actinophytocola oryzae</name>
    <dbReference type="NCBI Taxonomy" id="502181"/>
    <lineage>
        <taxon>Bacteria</taxon>
        <taxon>Bacillati</taxon>
        <taxon>Actinomycetota</taxon>
        <taxon>Actinomycetes</taxon>
        <taxon>Pseudonocardiales</taxon>
        <taxon>Pseudonocardiaceae</taxon>
    </lineage>
</organism>
<dbReference type="InterPro" id="IPR050832">
    <property type="entry name" value="Bact_Acetyltransf"/>
</dbReference>
<dbReference type="PANTHER" id="PTHR43877:SF2">
    <property type="entry name" value="AMINOALKYLPHOSPHONATE N-ACETYLTRANSFERASE-RELATED"/>
    <property type="match status" value="1"/>
</dbReference>
<proteinExistence type="predicted"/>
<dbReference type="GO" id="GO:0016747">
    <property type="term" value="F:acyltransferase activity, transferring groups other than amino-acyl groups"/>
    <property type="evidence" value="ECO:0007669"/>
    <property type="project" value="InterPro"/>
</dbReference>
<evidence type="ECO:0000313" key="4">
    <source>
        <dbReference type="EMBL" id="TDV48904.1"/>
    </source>
</evidence>
<keyword evidence="2" id="KW-0012">Acyltransferase</keyword>